<dbReference type="EMBL" id="KQ459606">
    <property type="protein sequence ID" value="KPI91076.1"/>
    <property type="molecule type" value="Genomic_DNA"/>
</dbReference>
<sequence length="75" mass="8173">MLTLWRTSDMSELAGRLPAICDIDDSISSVTICGVNSNAQCADVTEQTPDQYKRPARHGAALLSQLALRMNASHR</sequence>
<keyword evidence="2" id="KW-1185">Reference proteome</keyword>
<dbReference type="Proteomes" id="UP000053268">
    <property type="component" value="Unassembled WGS sequence"/>
</dbReference>
<gene>
    <name evidence="1" type="ORF">RR46_14580</name>
</gene>
<proteinExistence type="predicted"/>
<evidence type="ECO:0000313" key="1">
    <source>
        <dbReference type="EMBL" id="KPI91076.1"/>
    </source>
</evidence>
<name>A0A194PCQ6_PAPXU</name>
<reference evidence="1 2" key="1">
    <citation type="journal article" date="2015" name="Nat. Commun.">
        <title>Outbred genome sequencing and CRISPR/Cas9 gene editing in butterflies.</title>
        <authorList>
            <person name="Li X."/>
            <person name="Fan D."/>
            <person name="Zhang W."/>
            <person name="Liu G."/>
            <person name="Zhang L."/>
            <person name="Zhao L."/>
            <person name="Fang X."/>
            <person name="Chen L."/>
            <person name="Dong Y."/>
            <person name="Chen Y."/>
            <person name="Ding Y."/>
            <person name="Zhao R."/>
            <person name="Feng M."/>
            <person name="Zhu Y."/>
            <person name="Feng Y."/>
            <person name="Jiang X."/>
            <person name="Zhu D."/>
            <person name="Xiang H."/>
            <person name="Feng X."/>
            <person name="Li S."/>
            <person name="Wang J."/>
            <person name="Zhang G."/>
            <person name="Kronforst M.R."/>
            <person name="Wang W."/>
        </authorList>
    </citation>
    <scope>NUCLEOTIDE SEQUENCE [LARGE SCALE GENOMIC DNA]</scope>
    <source>
        <strain evidence="1">Ya'a_city_454_Px</strain>
        <tissue evidence="1">Whole body</tissue>
    </source>
</reference>
<organism evidence="1 2">
    <name type="scientific">Papilio xuthus</name>
    <name type="common">Asian swallowtail butterfly</name>
    <dbReference type="NCBI Taxonomy" id="66420"/>
    <lineage>
        <taxon>Eukaryota</taxon>
        <taxon>Metazoa</taxon>
        <taxon>Ecdysozoa</taxon>
        <taxon>Arthropoda</taxon>
        <taxon>Hexapoda</taxon>
        <taxon>Insecta</taxon>
        <taxon>Pterygota</taxon>
        <taxon>Neoptera</taxon>
        <taxon>Endopterygota</taxon>
        <taxon>Lepidoptera</taxon>
        <taxon>Glossata</taxon>
        <taxon>Ditrysia</taxon>
        <taxon>Papilionoidea</taxon>
        <taxon>Papilionidae</taxon>
        <taxon>Papilioninae</taxon>
        <taxon>Papilio</taxon>
    </lineage>
</organism>
<accession>A0A194PCQ6</accession>
<protein>
    <submittedName>
        <fullName evidence="1">Uncharacterized protein</fullName>
    </submittedName>
</protein>
<dbReference type="AlphaFoldDB" id="A0A194PCQ6"/>
<evidence type="ECO:0000313" key="2">
    <source>
        <dbReference type="Proteomes" id="UP000053268"/>
    </source>
</evidence>